<sequence>MPHWYCPSDTWQSALADREVLLRRTSLQVAGSNILPIDAKIDFKVGNSLSACCFYVITSAESVEGYLAIEISLEGRESVVAGITSVTLQRRISSLVPSCLFYGRDETFLHLCRDCMALSSVRSNMGLGQRWTLLVLLRAQVELNLNARIVGNCLISFGVVFRDVSGAILTSASKIVEGSWDMVVTEGLWLTIDLSFYRLVAESDCKSLIDQLSNGECFHASLGVALQDCFS</sequence>
<evidence type="ECO:0000313" key="1">
    <source>
        <dbReference type="EMBL" id="KAF2311121.1"/>
    </source>
</evidence>
<reference evidence="1 2" key="1">
    <citation type="journal article" date="2020" name="Mol. Plant">
        <title>The Chromosome-Based Rubber Tree Genome Provides New Insights into Spurge Genome Evolution and Rubber Biosynthesis.</title>
        <authorList>
            <person name="Liu J."/>
            <person name="Shi C."/>
            <person name="Shi C.C."/>
            <person name="Li W."/>
            <person name="Zhang Q.J."/>
            <person name="Zhang Y."/>
            <person name="Li K."/>
            <person name="Lu H.F."/>
            <person name="Shi C."/>
            <person name="Zhu S.T."/>
            <person name="Xiao Z.Y."/>
            <person name="Nan H."/>
            <person name="Yue Y."/>
            <person name="Zhu X.G."/>
            <person name="Wu Y."/>
            <person name="Hong X.N."/>
            <person name="Fan G.Y."/>
            <person name="Tong Y."/>
            <person name="Zhang D."/>
            <person name="Mao C.L."/>
            <person name="Liu Y.L."/>
            <person name="Hao S.J."/>
            <person name="Liu W.Q."/>
            <person name="Lv M.Q."/>
            <person name="Zhang H.B."/>
            <person name="Liu Y."/>
            <person name="Hu-Tang G.R."/>
            <person name="Wang J.P."/>
            <person name="Wang J.H."/>
            <person name="Sun Y.H."/>
            <person name="Ni S.B."/>
            <person name="Chen W.B."/>
            <person name="Zhang X.C."/>
            <person name="Jiao Y.N."/>
            <person name="Eichler E.E."/>
            <person name="Li G.H."/>
            <person name="Liu X."/>
            <person name="Gao L.Z."/>
        </authorList>
    </citation>
    <scope>NUCLEOTIDE SEQUENCE [LARGE SCALE GENOMIC DNA]</scope>
    <source>
        <strain evidence="2">cv. GT1</strain>
        <tissue evidence="1">Leaf</tissue>
    </source>
</reference>
<keyword evidence="2" id="KW-1185">Reference proteome</keyword>
<dbReference type="EMBL" id="JAAGAX010000006">
    <property type="protein sequence ID" value="KAF2311121.1"/>
    <property type="molecule type" value="Genomic_DNA"/>
</dbReference>
<accession>A0A6A6MBJ4</accession>
<evidence type="ECO:0000313" key="2">
    <source>
        <dbReference type="Proteomes" id="UP000467840"/>
    </source>
</evidence>
<dbReference type="Proteomes" id="UP000467840">
    <property type="component" value="Chromosome 14"/>
</dbReference>
<gene>
    <name evidence="1" type="ORF">GH714_019618</name>
</gene>
<dbReference type="AlphaFoldDB" id="A0A6A6MBJ4"/>
<proteinExistence type="predicted"/>
<name>A0A6A6MBJ4_HEVBR</name>
<protein>
    <submittedName>
        <fullName evidence="1">Uncharacterized protein</fullName>
    </submittedName>
</protein>
<comment type="caution">
    <text evidence="1">The sequence shown here is derived from an EMBL/GenBank/DDBJ whole genome shotgun (WGS) entry which is preliminary data.</text>
</comment>
<organism evidence="1 2">
    <name type="scientific">Hevea brasiliensis</name>
    <name type="common">Para rubber tree</name>
    <name type="synonym">Siphonia brasiliensis</name>
    <dbReference type="NCBI Taxonomy" id="3981"/>
    <lineage>
        <taxon>Eukaryota</taxon>
        <taxon>Viridiplantae</taxon>
        <taxon>Streptophyta</taxon>
        <taxon>Embryophyta</taxon>
        <taxon>Tracheophyta</taxon>
        <taxon>Spermatophyta</taxon>
        <taxon>Magnoliopsida</taxon>
        <taxon>eudicotyledons</taxon>
        <taxon>Gunneridae</taxon>
        <taxon>Pentapetalae</taxon>
        <taxon>rosids</taxon>
        <taxon>fabids</taxon>
        <taxon>Malpighiales</taxon>
        <taxon>Euphorbiaceae</taxon>
        <taxon>Crotonoideae</taxon>
        <taxon>Micrandreae</taxon>
        <taxon>Hevea</taxon>
    </lineage>
</organism>